<dbReference type="AlphaFoldDB" id="A0A511DP67"/>
<sequence>MPADGAFVDVEALCEFGSGEAGAGLEEFEEGQDAARGGGHSEILRESGPNPPGFAPTVLSMTTYVLVPGFWLGAWAWDAVAARLRADGHEVRAVTPLGIAERATTAGTSAEDQVADIVSFLDATPHPVVLVGHSGAGPVVVAAAEKAREHVAHLVLVDTGPMPDGMAHIDFHEPQTQEWIRARMAAHDGWYPIPDAAWMRASGASLEGLDDDTLETMWARATAEPGGVVTGSAARGVNDPSLPKTLVASSFPAEQVRALAAAGVPAFVELAGPEWDIRDLPTGHWPMLSEPDALAGVLQDVGAVTIM</sequence>
<evidence type="ECO:0000313" key="4">
    <source>
        <dbReference type="Proteomes" id="UP000321685"/>
    </source>
</evidence>
<dbReference type="PANTHER" id="PTHR37017:SF10">
    <property type="entry name" value="AB HYDROLASE-1 DOMAIN-CONTAINING PROTEIN"/>
    <property type="match status" value="1"/>
</dbReference>
<proteinExistence type="predicted"/>
<name>A0A511DP67_9PSEU</name>
<protein>
    <recommendedName>
        <fullName evidence="2">AB hydrolase-1 domain-containing protein</fullName>
    </recommendedName>
</protein>
<accession>A0A511DP67</accession>
<keyword evidence="4" id="KW-1185">Reference proteome</keyword>
<evidence type="ECO:0000256" key="1">
    <source>
        <dbReference type="SAM" id="MobiDB-lite"/>
    </source>
</evidence>
<dbReference type="InterPro" id="IPR000073">
    <property type="entry name" value="AB_hydrolase_1"/>
</dbReference>
<dbReference type="PANTHER" id="PTHR37017">
    <property type="entry name" value="AB HYDROLASE-1 DOMAIN-CONTAINING PROTEIN-RELATED"/>
    <property type="match status" value="1"/>
</dbReference>
<dbReference type="EMBL" id="BJVJ01000101">
    <property type="protein sequence ID" value="GEL26629.1"/>
    <property type="molecule type" value="Genomic_DNA"/>
</dbReference>
<gene>
    <name evidence="3" type="ORF">PSU4_55830</name>
</gene>
<reference evidence="3 4" key="1">
    <citation type="submission" date="2019-07" db="EMBL/GenBank/DDBJ databases">
        <title>Whole genome shotgun sequence of Pseudonocardia sulfidoxydans NBRC 16205.</title>
        <authorList>
            <person name="Hosoyama A."/>
            <person name="Uohara A."/>
            <person name="Ohji S."/>
            <person name="Ichikawa N."/>
        </authorList>
    </citation>
    <scope>NUCLEOTIDE SEQUENCE [LARGE SCALE GENOMIC DNA]</scope>
    <source>
        <strain evidence="3 4">NBRC 16205</strain>
    </source>
</reference>
<dbReference type="GO" id="GO:0003824">
    <property type="term" value="F:catalytic activity"/>
    <property type="evidence" value="ECO:0007669"/>
    <property type="project" value="UniProtKB-ARBA"/>
</dbReference>
<evidence type="ECO:0000313" key="3">
    <source>
        <dbReference type="EMBL" id="GEL26629.1"/>
    </source>
</evidence>
<dbReference type="SUPFAM" id="SSF53474">
    <property type="entry name" value="alpha/beta-Hydrolases"/>
    <property type="match status" value="1"/>
</dbReference>
<comment type="caution">
    <text evidence="3">The sequence shown here is derived from an EMBL/GenBank/DDBJ whole genome shotgun (WGS) entry which is preliminary data.</text>
</comment>
<dbReference type="Gene3D" id="3.40.50.1820">
    <property type="entry name" value="alpha/beta hydrolase"/>
    <property type="match status" value="1"/>
</dbReference>
<dbReference type="InterPro" id="IPR029058">
    <property type="entry name" value="AB_hydrolase_fold"/>
</dbReference>
<feature type="region of interest" description="Disordered" evidence="1">
    <location>
        <begin position="29"/>
        <end position="51"/>
    </location>
</feature>
<dbReference type="Proteomes" id="UP000321685">
    <property type="component" value="Unassembled WGS sequence"/>
</dbReference>
<feature type="domain" description="AB hydrolase-1" evidence="2">
    <location>
        <begin position="65"/>
        <end position="295"/>
    </location>
</feature>
<organism evidence="3 4">
    <name type="scientific">Pseudonocardia sulfidoxydans NBRC 16205</name>
    <dbReference type="NCBI Taxonomy" id="1223511"/>
    <lineage>
        <taxon>Bacteria</taxon>
        <taxon>Bacillati</taxon>
        <taxon>Actinomycetota</taxon>
        <taxon>Actinomycetes</taxon>
        <taxon>Pseudonocardiales</taxon>
        <taxon>Pseudonocardiaceae</taxon>
        <taxon>Pseudonocardia</taxon>
    </lineage>
</organism>
<dbReference type="Pfam" id="PF12697">
    <property type="entry name" value="Abhydrolase_6"/>
    <property type="match status" value="1"/>
</dbReference>
<dbReference type="InterPro" id="IPR052897">
    <property type="entry name" value="Sec-Metab_Biosynth_Hydrolase"/>
</dbReference>
<evidence type="ECO:0000259" key="2">
    <source>
        <dbReference type="Pfam" id="PF12697"/>
    </source>
</evidence>